<accession>A0A3B0VEF8</accession>
<protein>
    <submittedName>
        <fullName evidence="1">Uncharacterized protein</fullName>
    </submittedName>
</protein>
<organism evidence="1">
    <name type="scientific">hydrothermal vent metagenome</name>
    <dbReference type="NCBI Taxonomy" id="652676"/>
    <lineage>
        <taxon>unclassified sequences</taxon>
        <taxon>metagenomes</taxon>
        <taxon>ecological metagenomes</taxon>
    </lineage>
</organism>
<proteinExistence type="predicted"/>
<name>A0A3B0VEF8_9ZZZZ</name>
<gene>
    <name evidence="1" type="ORF">MNBD_CHLOROFLEXI01-233</name>
</gene>
<dbReference type="EMBL" id="UOEU01000034">
    <property type="protein sequence ID" value="VAW30214.1"/>
    <property type="molecule type" value="Genomic_DNA"/>
</dbReference>
<dbReference type="AlphaFoldDB" id="A0A3B0VEF8"/>
<reference evidence="1" key="1">
    <citation type="submission" date="2018-06" db="EMBL/GenBank/DDBJ databases">
        <authorList>
            <person name="Zhirakovskaya E."/>
        </authorList>
    </citation>
    <scope>NUCLEOTIDE SEQUENCE</scope>
</reference>
<sequence length="93" mass="10327">MQLEKIADIHVKLSSARPTMISQKRLVNWVVWQYPKKVADGLCGAVHPPSATFGWLPAIIYLDKKEVQVHGHVPEPFDSPESAAKHCLANGRS</sequence>
<evidence type="ECO:0000313" key="1">
    <source>
        <dbReference type="EMBL" id="VAW30214.1"/>
    </source>
</evidence>